<accession>M4SUM8</accession>
<proteinExistence type="predicted"/>
<reference evidence="1" key="1">
    <citation type="submission" date="2013-02" db="EMBL/GenBank/DDBJ databases">
        <authorList>
            <person name="Cross G.A.M."/>
            <person name="Kim H.-S."/>
            <person name="Wickstead B."/>
        </authorList>
    </citation>
    <scope>NUCLEOTIDE SEQUENCE</scope>
    <source>
        <strain evidence="1">Lister 427</strain>
    </source>
</reference>
<dbReference type="VEuPathDB" id="TriTrypDB:Tb427_000315300"/>
<evidence type="ECO:0000313" key="1">
    <source>
        <dbReference type="EMBL" id="AGH59689.1"/>
    </source>
</evidence>
<protein>
    <submittedName>
        <fullName evidence="1">Variant surface glycoprotein 3666</fullName>
    </submittedName>
</protein>
<dbReference type="AlphaFoldDB" id="M4SUM8"/>
<feature type="non-terminal residue" evidence="1">
    <location>
        <position position="1"/>
    </location>
</feature>
<reference evidence="1" key="2">
    <citation type="journal article" date="2014" name="Mol. Biochem. Parasitol.">
        <title>Capturing the variant surface glycoprotein repertoire (the VSGnome) of Trypanosoma brucei Lister 427.</title>
        <authorList>
            <person name="Cross G.A."/>
            <person name="Kim H.S."/>
            <person name="Wickstead B."/>
        </authorList>
    </citation>
    <scope>NUCLEOTIDE SEQUENCE</scope>
    <source>
        <strain evidence="1">Lister 427</strain>
    </source>
</reference>
<dbReference type="EMBL" id="KC612258">
    <property type="protein sequence ID" value="AGH59689.1"/>
    <property type="molecule type" value="Genomic_DNA"/>
</dbReference>
<organism evidence="1">
    <name type="scientific">Trypanosoma brucei</name>
    <dbReference type="NCBI Taxonomy" id="5691"/>
    <lineage>
        <taxon>Eukaryota</taxon>
        <taxon>Discoba</taxon>
        <taxon>Euglenozoa</taxon>
        <taxon>Kinetoplastea</taxon>
        <taxon>Metakinetoplastina</taxon>
        <taxon>Trypanosomatida</taxon>
        <taxon>Trypanosomatidae</taxon>
        <taxon>Trypanosoma</taxon>
    </lineage>
</organism>
<sequence length="315" mass="33397">TGVEVTNTISKVQEAESKYLTAIGLLKALVAQLRTLHKLKPTMIALSATTKGQGVTQYTATGLYTCSSTVTPTAEADSNCSLESDQAGQITDANVNLQTAGHLNILVDSKIQLTKFKLIAAAKASDSVTDPATSHQGICTESGNKGNPSAASNVIAGVLEVTDHDAAPEKTQIFAANDVSKCNPANRDATWRADAAPNLAQTLCELKKVDSIVGRRYHKENAAQFVGDSELMTILSELNSPGTKAPKTEQEKKALIHKFFPQDPTAFKTEITDAVEKTEISIKIREKPIKGTPIALAGTADGAEVLAYYLGKDLA</sequence>
<name>M4SUM8_9TRYP</name>